<name>A0A2N1PS51_9BACT</name>
<dbReference type="Gene3D" id="3.40.220.10">
    <property type="entry name" value="Leucine Aminopeptidase, subunit E, domain 1"/>
    <property type="match status" value="1"/>
</dbReference>
<gene>
    <name evidence="5" type="ORF">CVV64_05235</name>
</gene>
<dbReference type="InterPro" id="IPR019734">
    <property type="entry name" value="TPR_rpt"/>
</dbReference>
<dbReference type="InterPro" id="IPR011990">
    <property type="entry name" value="TPR-like_helical_dom_sf"/>
</dbReference>
<evidence type="ECO:0000313" key="6">
    <source>
        <dbReference type="Proteomes" id="UP000233256"/>
    </source>
</evidence>
<dbReference type="SMART" id="SM00028">
    <property type="entry name" value="TPR"/>
    <property type="match status" value="13"/>
</dbReference>
<evidence type="ECO:0000259" key="4">
    <source>
        <dbReference type="Pfam" id="PF01661"/>
    </source>
</evidence>
<dbReference type="InterPro" id="IPR043472">
    <property type="entry name" value="Macro_dom-like"/>
</dbReference>
<dbReference type="Gene3D" id="1.25.40.10">
    <property type="entry name" value="Tetratricopeptide repeat domain"/>
    <property type="match status" value="5"/>
</dbReference>
<feature type="repeat" description="TPR" evidence="3">
    <location>
        <begin position="284"/>
        <end position="317"/>
    </location>
</feature>
<dbReference type="SUPFAM" id="SSF48452">
    <property type="entry name" value="TPR-like"/>
    <property type="match status" value="2"/>
</dbReference>
<keyword evidence="2 3" id="KW-0802">TPR repeat</keyword>
<protein>
    <recommendedName>
        <fullName evidence="4">Macro domain-containing protein</fullName>
    </recommendedName>
</protein>
<evidence type="ECO:0000256" key="2">
    <source>
        <dbReference type="ARBA" id="ARBA00022803"/>
    </source>
</evidence>
<feature type="domain" description="Macro" evidence="4">
    <location>
        <begin position="629"/>
        <end position="733"/>
    </location>
</feature>
<dbReference type="Pfam" id="PF13414">
    <property type="entry name" value="TPR_11"/>
    <property type="match status" value="1"/>
</dbReference>
<reference evidence="5 6" key="1">
    <citation type="journal article" date="2017" name="ISME J.">
        <title>Potential for microbial H2 and metal transformations associated with novel bacteria and archaea in deep terrestrial subsurface sediments.</title>
        <authorList>
            <person name="Hernsdorf A.W."/>
            <person name="Amano Y."/>
            <person name="Miyakawa K."/>
            <person name="Ise K."/>
            <person name="Suzuki Y."/>
            <person name="Anantharaman K."/>
            <person name="Probst A."/>
            <person name="Burstein D."/>
            <person name="Thomas B.C."/>
            <person name="Banfield J.F."/>
        </authorList>
    </citation>
    <scope>NUCLEOTIDE SEQUENCE [LARGE SCALE GENOMIC DNA]</scope>
    <source>
        <strain evidence="5">HGW-Wallbacteria-1</strain>
    </source>
</reference>
<organism evidence="5 6">
    <name type="scientific">Candidatus Wallbacteria bacterium HGW-Wallbacteria-1</name>
    <dbReference type="NCBI Taxonomy" id="2013854"/>
    <lineage>
        <taxon>Bacteria</taxon>
        <taxon>Candidatus Walliibacteriota</taxon>
    </lineage>
</organism>
<dbReference type="InterPro" id="IPR002589">
    <property type="entry name" value="Macro_dom"/>
</dbReference>
<dbReference type="PANTHER" id="PTHR44858">
    <property type="entry name" value="TETRATRICOPEPTIDE REPEAT PROTEIN 6"/>
    <property type="match status" value="1"/>
</dbReference>
<dbReference type="InterPro" id="IPR050498">
    <property type="entry name" value="Ycf3"/>
</dbReference>
<accession>A0A2N1PS51</accession>
<dbReference type="Pfam" id="PF13431">
    <property type="entry name" value="TPR_17"/>
    <property type="match status" value="1"/>
</dbReference>
<dbReference type="SUPFAM" id="SSF52949">
    <property type="entry name" value="Macro domain-like"/>
    <property type="match status" value="1"/>
</dbReference>
<proteinExistence type="predicted"/>
<sequence>MTDLTHSSEGGKAEMDKGKIEIGHFPLPLDQGEVERLKSLLDGGEAEVYADLAKLYLGMSLNREAADLLDEGLALFPSNPGLQDQRAQVHVYLKEYREALALIEKALLTQPDNVDFLVNKAIIHSQLSEPENSFATLRKASDIEPHNPEIKLGRAIVLLKAGQKDKGLSELEIIMKTPGQTPQILEVLGRIYSQNQLLEKAREVYSRLIAHFPENHIYQATLGQILLELGNPGSALLHMEKAARLSPNNPCYHTLFGICLSRIEKSDAATDSFTKALLLDPDCAAQHYFMGLEMMKQKNYQEARNHLERARNLLPGMGVFQNSLAICLMYLGEDDLAISEFRKAIELDPENSLPHQNMGMILQKCGKLREARSAYIDAIRRDSSLYHLYSSIKTLCSVLNEPFPEELNSDEARDALFHHALVLLDFGKFKDGCEMLGCVLEIDPDHSDACFHLGEIFLRHSNPEMAIHYLEQAVEIDDDEYYILALAEAYQACGRITESRAVIGRLAEVYFAEGCRRVEEGCYEEAIRGYRQSLDLNPELYDAVYNLGLVYQLTGDPEKALAHFTLCRGADGIDPVDLEERIQEVNESTGNEAVRIAGSLACSKNLTVEIASIKLENLSGELAIVPVSSDLNLRRGLGRILKEKGGSELNEKLERIRPLSTGKVASIEFEAGIFNEVILAATGISDSDVPSSANLSQAFRNALDMALSKPVHKILCPPMASGNEWIDLRKNAAIIGEVLSEYDTSGIHDERHLILYLNDQGAAKEFFSYLTDAFSG</sequence>
<dbReference type="Pfam" id="PF13432">
    <property type="entry name" value="TPR_16"/>
    <property type="match status" value="2"/>
</dbReference>
<dbReference type="PROSITE" id="PS50005">
    <property type="entry name" value="TPR"/>
    <property type="match status" value="6"/>
</dbReference>
<comment type="caution">
    <text evidence="5">The sequence shown here is derived from an EMBL/GenBank/DDBJ whole genome shotgun (WGS) entry which is preliminary data.</text>
</comment>
<evidence type="ECO:0000256" key="3">
    <source>
        <dbReference type="PROSITE-ProRule" id="PRU00339"/>
    </source>
</evidence>
<dbReference type="EMBL" id="PGXC01000003">
    <property type="protein sequence ID" value="PKK91174.1"/>
    <property type="molecule type" value="Genomic_DNA"/>
</dbReference>
<feature type="repeat" description="TPR" evidence="3">
    <location>
        <begin position="318"/>
        <end position="351"/>
    </location>
</feature>
<dbReference type="Pfam" id="PF13181">
    <property type="entry name" value="TPR_8"/>
    <property type="match status" value="1"/>
</dbReference>
<evidence type="ECO:0000313" key="5">
    <source>
        <dbReference type="EMBL" id="PKK91174.1"/>
    </source>
</evidence>
<dbReference type="Proteomes" id="UP000233256">
    <property type="component" value="Unassembled WGS sequence"/>
</dbReference>
<feature type="repeat" description="TPR" evidence="3">
    <location>
        <begin position="182"/>
        <end position="215"/>
    </location>
</feature>
<feature type="repeat" description="TPR" evidence="3">
    <location>
        <begin position="507"/>
        <end position="540"/>
    </location>
</feature>
<keyword evidence="1" id="KW-0677">Repeat</keyword>
<dbReference type="Pfam" id="PF01661">
    <property type="entry name" value="Macro"/>
    <property type="match status" value="1"/>
</dbReference>
<feature type="repeat" description="TPR" evidence="3">
    <location>
        <begin position="46"/>
        <end position="79"/>
    </location>
</feature>
<dbReference type="PANTHER" id="PTHR44858:SF1">
    <property type="entry name" value="UDP-N-ACETYLGLUCOSAMINE--PEPTIDE N-ACETYLGLUCOSAMINYLTRANSFERASE SPINDLY-RELATED"/>
    <property type="match status" value="1"/>
</dbReference>
<feature type="repeat" description="TPR" evidence="3">
    <location>
        <begin position="447"/>
        <end position="480"/>
    </location>
</feature>
<evidence type="ECO:0000256" key="1">
    <source>
        <dbReference type="ARBA" id="ARBA00022737"/>
    </source>
</evidence>
<dbReference type="AlphaFoldDB" id="A0A2N1PS51"/>